<name>A0A0D3ISA4_EMIH1</name>
<dbReference type="RefSeq" id="XP_005766568.1">
    <property type="nucleotide sequence ID" value="XM_005766511.1"/>
</dbReference>
<dbReference type="AlphaFoldDB" id="A0A0D3ISA4"/>
<evidence type="ECO:0000313" key="3">
    <source>
        <dbReference type="Proteomes" id="UP000013827"/>
    </source>
</evidence>
<evidence type="ECO:0000313" key="2">
    <source>
        <dbReference type="EnsemblProtists" id="EOD14139"/>
    </source>
</evidence>
<reference evidence="2" key="2">
    <citation type="submission" date="2024-10" db="UniProtKB">
        <authorList>
            <consortium name="EnsemblProtists"/>
        </authorList>
    </citation>
    <scope>IDENTIFICATION</scope>
</reference>
<feature type="region of interest" description="Disordered" evidence="1">
    <location>
        <begin position="62"/>
        <end position="89"/>
    </location>
</feature>
<evidence type="ECO:0000256" key="1">
    <source>
        <dbReference type="SAM" id="MobiDB-lite"/>
    </source>
</evidence>
<protein>
    <submittedName>
        <fullName evidence="2">Uncharacterized protein</fullName>
    </submittedName>
</protein>
<dbReference type="Proteomes" id="UP000013827">
    <property type="component" value="Unassembled WGS sequence"/>
</dbReference>
<dbReference type="GeneID" id="17260215"/>
<sequence>MCASCPLTCVTPPRTHLAMCSRELPPEPPARFPTAAEPIAFPRRSRRAELSALYGGRRCAGRPFPAGPSGKLHVPARAPGRASSSASHC</sequence>
<keyword evidence="3" id="KW-1185">Reference proteome</keyword>
<dbReference type="PaxDb" id="2903-EOD14139"/>
<accession>A0A0D3ISA4</accession>
<dbReference type="EnsemblProtists" id="EOD14139">
    <property type="protein sequence ID" value="EOD14139"/>
    <property type="gene ID" value="EMIHUDRAFT_311172"/>
</dbReference>
<dbReference type="KEGG" id="ehx:EMIHUDRAFT_311172"/>
<proteinExistence type="predicted"/>
<reference evidence="3" key="1">
    <citation type="journal article" date="2013" name="Nature">
        <title>Pan genome of the phytoplankton Emiliania underpins its global distribution.</title>
        <authorList>
            <person name="Read B.A."/>
            <person name="Kegel J."/>
            <person name="Klute M.J."/>
            <person name="Kuo A."/>
            <person name="Lefebvre S.C."/>
            <person name="Maumus F."/>
            <person name="Mayer C."/>
            <person name="Miller J."/>
            <person name="Monier A."/>
            <person name="Salamov A."/>
            <person name="Young J."/>
            <person name="Aguilar M."/>
            <person name="Claverie J.M."/>
            <person name="Frickenhaus S."/>
            <person name="Gonzalez K."/>
            <person name="Herman E.K."/>
            <person name="Lin Y.C."/>
            <person name="Napier J."/>
            <person name="Ogata H."/>
            <person name="Sarno A.F."/>
            <person name="Shmutz J."/>
            <person name="Schroeder D."/>
            <person name="de Vargas C."/>
            <person name="Verret F."/>
            <person name="von Dassow P."/>
            <person name="Valentin K."/>
            <person name="Van de Peer Y."/>
            <person name="Wheeler G."/>
            <person name="Dacks J.B."/>
            <person name="Delwiche C.F."/>
            <person name="Dyhrman S.T."/>
            <person name="Glockner G."/>
            <person name="John U."/>
            <person name="Richards T."/>
            <person name="Worden A.Z."/>
            <person name="Zhang X."/>
            <person name="Grigoriev I.V."/>
            <person name="Allen A.E."/>
            <person name="Bidle K."/>
            <person name="Borodovsky M."/>
            <person name="Bowler C."/>
            <person name="Brownlee C."/>
            <person name="Cock J.M."/>
            <person name="Elias M."/>
            <person name="Gladyshev V.N."/>
            <person name="Groth M."/>
            <person name="Guda C."/>
            <person name="Hadaegh A."/>
            <person name="Iglesias-Rodriguez M.D."/>
            <person name="Jenkins J."/>
            <person name="Jones B.M."/>
            <person name="Lawson T."/>
            <person name="Leese F."/>
            <person name="Lindquist E."/>
            <person name="Lobanov A."/>
            <person name="Lomsadze A."/>
            <person name="Malik S.B."/>
            <person name="Marsh M.E."/>
            <person name="Mackinder L."/>
            <person name="Mock T."/>
            <person name="Mueller-Roeber B."/>
            <person name="Pagarete A."/>
            <person name="Parker M."/>
            <person name="Probert I."/>
            <person name="Quesneville H."/>
            <person name="Raines C."/>
            <person name="Rensing S.A."/>
            <person name="Riano-Pachon D.M."/>
            <person name="Richier S."/>
            <person name="Rokitta S."/>
            <person name="Shiraiwa Y."/>
            <person name="Soanes D.M."/>
            <person name="van der Giezen M."/>
            <person name="Wahlund T.M."/>
            <person name="Williams B."/>
            <person name="Wilson W."/>
            <person name="Wolfe G."/>
            <person name="Wurch L.L."/>
        </authorList>
    </citation>
    <scope>NUCLEOTIDE SEQUENCE</scope>
</reference>
<feature type="compositionally biased region" description="Low complexity" evidence="1">
    <location>
        <begin position="75"/>
        <end position="89"/>
    </location>
</feature>
<dbReference type="HOGENOM" id="CLU_191911_0_0_1"/>
<organism evidence="2 3">
    <name type="scientific">Emiliania huxleyi (strain CCMP1516)</name>
    <dbReference type="NCBI Taxonomy" id="280463"/>
    <lineage>
        <taxon>Eukaryota</taxon>
        <taxon>Haptista</taxon>
        <taxon>Haptophyta</taxon>
        <taxon>Prymnesiophyceae</taxon>
        <taxon>Isochrysidales</taxon>
        <taxon>Noelaerhabdaceae</taxon>
        <taxon>Emiliania</taxon>
    </lineage>
</organism>